<keyword evidence="9" id="KW-0733">Signal recognition particle</keyword>
<evidence type="ECO:0000256" key="6">
    <source>
        <dbReference type="ARBA" id="ARBA00022737"/>
    </source>
</evidence>
<evidence type="ECO:0000256" key="9">
    <source>
        <dbReference type="ARBA" id="ARBA00023135"/>
    </source>
</evidence>
<protein>
    <recommendedName>
        <fullName evidence="4">Signal recognition particle subunit SRP72</fullName>
    </recommendedName>
</protein>
<dbReference type="PANTHER" id="PTHR14094">
    <property type="entry name" value="SIGNAL RECOGNITION PARTICLE 72"/>
    <property type="match status" value="1"/>
</dbReference>
<evidence type="ECO:0000256" key="3">
    <source>
        <dbReference type="ARBA" id="ARBA00007676"/>
    </source>
</evidence>
<dbReference type="AlphaFoldDB" id="A0A8S3YSM1"/>
<keyword evidence="10" id="KW-0687">Ribonucleoprotein</keyword>
<feature type="repeat" description="TPR" evidence="11">
    <location>
        <begin position="219"/>
        <end position="252"/>
    </location>
</feature>
<comment type="subcellular location">
    <subcellularLocation>
        <location evidence="2">Cytoplasm</location>
    </subcellularLocation>
    <subcellularLocation>
        <location evidence="1">Endoplasmic reticulum</location>
    </subcellularLocation>
</comment>
<dbReference type="FunFam" id="1.25.40.10:FF:000062">
    <property type="entry name" value="Signal recognition particle subunit SRP72"/>
    <property type="match status" value="1"/>
</dbReference>
<dbReference type="OrthoDB" id="5421607at2759"/>
<sequence length="433" mass="49507">MAQNQQTATLSNLYAELNRFGQKQEYEKAVRIANKILQQHPEEFAAFNCKIVSLLLLGNFDEALQALNKDKTHSGSLKFEKAYCEYRLNRTNEALNTLKSVTTQDVRTKELLCQVLYRIEQFEECYNLYRDVIKNSQDDYDSERETNLSAVIASLQLWGLKDMSDPGLEENSYEICYNNACYYIGKGDLKTALEKLDKAEDLLKSDTDLTEEELDEELAIIRVQRGYIFQCQNKNEQAAQLYNQVLKTKPSDVGLVAVVSNNVVTINKDQNIFDSKRKIKAATGDNLKHKTVSHQRKHINVNQCLVHMYSNQSEQCHQLAKKLMDQHPELDSPLLIRAAQFVRDKKIEEAVELLQEYVKIHPSEAFKAQLIISQLYLNQGSVYLACDALKALGDLAYKPGIVSTLVALYLSQEDKESASEVLINAVNWYKKHD</sequence>
<dbReference type="Proteomes" id="UP000678393">
    <property type="component" value="Unassembled WGS sequence"/>
</dbReference>
<evidence type="ECO:0000313" key="12">
    <source>
        <dbReference type="EMBL" id="CAG5120167.1"/>
    </source>
</evidence>
<dbReference type="GO" id="GO:0005783">
    <property type="term" value="C:endoplasmic reticulum"/>
    <property type="evidence" value="ECO:0007669"/>
    <property type="project" value="UniProtKB-SubCell"/>
</dbReference>
<dbReference type="InterPro" id="IPR031545">
    <property type="entry name" value="SRP72_TPR-like"/>
</dbReference>
<comment type="similarity">
    <text evidence="3">Belongs to the SRP72 family.</text>
</comment>
<dbReference type="GO" id="GO:0005786">
    <property type="term" value="C:signal recognition particle, endoplasmic reticulum targeting"/>
    <property type="evidence" value="ECO:0007669"/>
    <property type="project" value="UniProtKB-KW"/>
</dbReference>
<reference evidence="12" key="1">
    <citation type="submission" date="2021-04" db="EMBL/GenBank/DDBJ databases">
        <authorList>
            <consortium name="Molecular Ecology Group"/>
        </authorList>
    </citation>
    <scope>NUCLEOTIDE SEQUENCE</scope>
</reference>
<evidence type="ECO:0000256" key="5">
    <source>
        <dbReference type="ARBA" id="ARBA00022490"/>
    </source>
</evidence>
<evidence type="ECO:0000313" key="13">
    <source>
        <dbReference type="Proteomes" id="UP000678393"/>
    </source>
</evidence>
<evidence type="ECO:0000256" key="8">
    <source>
        <dbReference type="ARBA" id="ARBA00022824"/>
    </source>
</evidence>
<gene>
    <name evidence="12" type="ORF">CUNI_LOCUS5725</name>
</gene>
<dbReference type="Gene3D" id="1.25.40.10">
    <property type="entry name" value="Tetratricopeptide repeat domain"/>
    <property type="match status" value="3"/>
</dbReference>
<dbReference type="FunFam" id="1.25.40.10:FF:000191">
    <property type="entry name" value="Signal recognition particle subunit SRP72"/>
    <property type="match status" value="1"/>
</dbReference>
<dbReference type="Pfam" id="PF17004">
    <property type="entry name" value="SRP_TPR_like"/>
    <property type="match status" value="1"/>
</dbReference>
<dbReference type="InterPro" id="IPR011990">
    <property type="entry name" value="TPR-like_helical_dom_sf"/>
</dbReference>
<evidence type="ECO:0000256" key="11">
    <source>
        <dbReference type="PROSITE-ProRule" id="PRU00339"/>
    </source>
</evidence>
<dbReference type="SMART" id="SM00028">
    <property type="entry name" value="TPR"/>
    <property type="match status" value="3"/>
</dbReference>
<keyword evidence="5" id="KW-0963">Cytoplasm</keyword>
<evidence type="ECO:0000256" key="7">
    <source>
        <dbReference type="ARBA" id="ARBA00022803"/>
    </source>
</evidence>
<organism evidence="12 13">
    <name type="scientific">Candidula unifasciata</name>
    <dbReference type="NCBI Taxonomy" id="100452"/>
    <lineage>
        <taxon>Eukaryota</taxon>
        <taxon>Metazoa</taxon>
        <taxon>Spiralia</taxon>
        <taxon>Lophotrochozoa</taxon>
        <taxon>Mollusca</taxon>
        <taxon>Gastropoda</taxon>
        <taxon>Heterobranchia</taxon>
        <taxon>Euthyneura</taxon>
        <taxon>Panpulmonata</taxon>
        <taxon>Eupulmonata</taxon>
        <taxon>Stylommatophora</taxon>
        <taxon>Helicina</taxon>
        <taxon>Helicoidea</taxon>
        <taxon>Geomitridae</taxon>
        <taxon>Candidula</taxon>
    </lineage>
</organism>
<keyword evidence="8" id="KW-0256">Endoplasmic reticulum</keyword>
<evidence type="ECO:0000256" key="10">
    <source>
        <dbReference type="ARBA" id="ARBA00023274"/>
    </source>
</evidence>
<proteinExistence type="inferred from homology"/>
<name>A0A8S3YSM1_9EUPU</name>
<keyword evidence="13" id="KW-1185">Reference proteome</keyword>
<dbReference type="GO" id="GO:0008312">
    <property type="term" value="F:7S RNA binding"/>
    <property type="evidence" value="ECO:0007669"/>
    <property type="project" value="TreeGrafter"/>
</dbReference>
<evidence type="ECO:0000256" key="2">
    <source>
        <dbReference type="ARBA" id="ARBA00004496"/>
    </source>
</evidence>
<dbReference type="InterPro" id="IPR019734">
    <property type="entry name" value="TPR_rpt"/>
</dbReference>
<dbReference type="GO" id="GO:0043022">
    <property type="term" value="F:ribosome binding"/>
    <property type="evidence" value="ECO:0007669"/>
    <property type="project" value="TreeGrafter"/>
</dbReference>
<dbReference type="GO" id="GO:0006614">
    <property type="term" value="P:SRP-dependent cotranslational protein targeting to membrane"/>
    <property type="evidence" value="ECO:0007669"/>
    <property type="project" value="InterPro"/>
</dbReference>
<keyword evidence="6" id="KW-0677">Repeat</keyword>
<comment type="caution">
    <text evidence="12">The sequence shown here is derived from an EMBL/GenBank/DDBJ whole genome shotgun (WGS) entry which is preliminary data.</text>
</comment>
<evidence type="ECO:0000256" key="4">
    <source>
        <dbReference type="ARBA" id="ARBA00018350"/>
    </source>
</evidence>
<dbReference type="PANTHER" id="PTHR14094:SF9">
    <property type="entry name" value="SIGNAL RECOGNITION PARTICLE SUBUNIT SRP72"/>
    <property type="match status" value="1"/>
</dbReference>
<evidence type="ECO:0000256" key="1">
    <source>
        <dbReference type="ARBA" id="ARBA00004240"/>
    </source>
</evidence>
<feature type="non-terminal residue" evidence="12">
    <location>
        <position position="433"/>
    </location>
</feature>
<dbReference type="PROSITE" id="PS50005">
    <property type="entry name" value="TPR"/>
    <property type="match status" value="1"/>
</dbReference>
<dbReference type="InterPro" id="IPR026270">
    <property type="entry name" value="SRP72"/>
</dbReference>
<dbReference type="SUPFAM" id="SSF48452">
    <property type="entry name" value="TPR-like"/>
    <property type="match status" value="2"/>
</dbReference>
<accession>A0A8S3YSM1</accession>
<keyword evidence="7 11" id="KW-0802">TPR repeat</keyword>
<dbReference type="EMBL" id="CAJHNH020000846">
    <property type="protein sequence ID" value="CAG5120167.1"/>
    <property type="molecule type" value="Genomic_DNA"/>
</dbReference>